<gene>
    <name evidence="12" type="ORF">LITE_LOCUS38376</name>
    <name evidence="11" type="ORF">LITE_LOCUS6160</name>
</gene>
<evidence type="ECO:0000256" key="6">
    <source>
        <dbReference type="ARBA" id="ARBA00023136"/>
    </source>
</evidence>
<evidence type="ECO:0000256" key="3">
    <source>
        <dbReference type="ARBA" id="ARBA00004600"/>
    </source>
</evidence>
<evidence type="ECO:0000256" key="8">
    <source>
        <dbReference type="ARBA" id="ARBA00023329"/>
    </source>
</evidence>
<dbReference type="FunFam" id="1.25.40.90:FF:000019">
    <property type="entry name" value="Clathrin coat assembly protein"/>
    <property type="match status" value="1"/>
</dbReference>
<keyword evidence="7" id="KW-0168">Coated pit</keyword>
<keyword evidence="4" id="KW-0254">Endocytosis</keyword>
<dbReference type="Pfam" id="PF07651">
    <property type="entry name" value="ANTH"/>
    <property type="match status" value="1"/>
</dbReference>
<dbReference type="EMBL" id="CAMGYJ010000009">
    <property type="protein sequence ID" value="CAI0469984.1"/>
    <property type="molecule type" value="Genomic_DNA"/>
</dbReference>
<evidence type="ECO:0000259" key="10">
    <source>
        <dbReference type="PROSITE" id="PS50942"/>
    </source>
</evidence>
<dbReference type="SMART" id="SM00273">
    <property type="entry name" value="ENTH"/>
    <property type="match status" value="1"/>
</dbReference>
<dbReference type="PROSITE" id="PS50942">
    <property type="entry name" value="ENTH"/>
    <property type="match status" value="1"/>
</dbReference>
<dbReference type="Gene3D" id="1.25.40.90">
    <property type="match status" value="1"/>
</dbReference>
<dbReference type="Gene3D" id="1.20.58.150">
    <property type="entry name" value="ANTH domain"/>
    <property type="match status" value="1"/>
</dbReference>
<dbReference type="GO" id="GO:0000149">
    <property type="term" value="F:SNARE binding"/>
    <property type="evidence" value="ECO:0007669"/>
    <property type="project" value="TreeGrafter"/>
</dbReference>
<dbReference type="PANTHER" id="PTHR22951">
    <property type="entry name" value="CLATHRIN ASSEMBLY PROTEIN"/>
    <property type="match status" value="1"/>
</dbReference>
<keyword evidence="13" id="KW-1185">Reference proteome</keyword>
<dbReference type="InterPro" id="IPR011417">
    <property type="entry name" value="ANTH_dom"/>
</dbReference>
<dbReference type="GO" id="GO:0005794">
    <property type="term" value="C:Golgi apparatus"/>
    <property type="evidence" value="ECO:0007669"/>
    <property type="project" value="UniProtKB-SubCell"/>
</dbReference>
<keyword evidence="6" id="KW-0472">Membrane</keyword>
<evidence type="ECO:0000256" key="7">
    <source>
        <dbReference type="ARBA" id="ARBA00023176"/>
    </source>
</evidence>
<evidence type="ECO:0000256" key="4">
    <source>
        <dbReference type="ARBA" id="ARBA00022583"/>
    </source>
</evidence>
<sequence>MAPSTFRKAIGAVKDHTTIGLAKVAGTISPELEVLVVKATSHGEEPTDEKYYREILSLTSSSRGYMSACVATVSKRLSKTHDWMVALKSLMLVHRLLADGHPSFEDEILYAARSGMRILNMSDFRAEASSNSWDHAGFVRFYAMYLDEKVGSSAFEKKWRASGEKGRRGDEEAANCEFGRRFDEKDEELGFDRNWRSENQRRFDEREDELGKRRWSNHSNGRGEDESPNQLIRKPKDLAPIKEMATDGVLGKSSQLLRVLDRILACRPAGMARTNRLVLVAFQQVVKESFALYMEIVEVLTVLLDRFAEMEYAHTVKAFDVYVSAGKMIDELIGFYGWCKDVGVARSSEYPDVQRITDNLLGTLEGFLKKAPPATKEVVAPGDEAVELDMNTIKALPAPESCTSTPPPTPEPKQQQQPVAQVAPQVVAVVATEDLVNLRDDGVTAEGEGNKFALALWEEFPSTNGEAGETVTSGWQNPAAERGRADWELALVESTSNLNKQKATMAGGLDALTLNGMYDQGAVKQHVASTNAASAGSASSVVLPGGMMQAAPMLALPAPDGTMQVVAGQDPFAASLAVPPPSYVQMAEMQAKQQMFVHEQQAWQQYGGVHGGQVAMANGNGAGFYNPSQQAMVMMPYGMPQPGGFYNYSHPY</sequence>
<dbReference type="AlphaFoldDB" id="A0AAV0PHC3"/>
<evidence type="ECO:0000313" key="11">
    <source>
        <dbReference type="EMBL" id="CAI0389263.1"/>
    </source>
</evidence>
<dbReference type="GO" id="GO:0006900">
    <property type="term" value="P:vesicle budding from membrane"/>
    <property type="evidence" value="ECO:0007669"/>
    <property type="project" value="TreeGrafter"/>
</dbReference>
<dbReference type="Proteomes" id="UP001154282">
    <property type="component" value="Unassembled WGS sequence"/>
</dbReference>
<dbReference type="InterPro" id="IPR048050">
    <property type="entry name" value="ANTH_N_plant"/>
</dbReference>
<dbReference type="GO" id="GO:0005546">
    <property type="term" value="F:phosphatidylinositol-4,5-bisphosphate binding"/>
    <property type="evidence" value="ECO:0007669"/>
    <property type="project" value="TreeGrafter"/>
</dbReference>
<accession>A0AAV0PHC3</accession>
<dbReference type="SUPFAM" id="SSF48464">
    <property type="entry name" value="ENTH/VHS domain"/>
    <property type="match status" value="1"/>
</dbReference>
<protein>
    <recommendedName>
        <fullName evidence="10">ENTH domain-containing protein</fullName>
    </recommendedName>
</protein>
<evidence type="ECO:0000256" key="1">
    <source>
        <dbReference type="ARBA" id="ARBA00004132"/>
    </source>
</evidence>
<dbReference type="GO" id="GO:0032050">
    <property type="term" value="F:clathrin heavy chain binding"/>
    <property type="evidence" value="ECO:0007669"/>
    <property type="project" value="TreeGrafter"/>
</dbReference>
<dbReference type="PANTHER" id="PTHR22951:SF62">
    <property type="entry name" value="ASSEMBLY PLANT-LIKE PROTEIN, PUTATIVE-RELATED"/>
    <property type="match status" value="1"/>
</dbReference>
<dbReference type="GO" id="GO:0005905">
    <property type="term" value="C:clathrin-coated pit"/>
    <property type="evidence" value="ECO:0007669"/>
    <property type="project" value="UniProtKB-SubCell"/>
</dbReference>
<dbReference type="GO" id="GO:0030136">
    <property type="term" value="C:clathrin-coated vesicle"/>
    <property type="evidence" value="ECO:0007669"/>
    <property type="project" value="UniProtKB-SubCell"/>
</dbReference>
<evidence type="ECO:0000313" key="13">
    <source>
        <dbReference type="Proteomes" id="UP001154282"/>
    </source>
</evidence>
<dbReference type="FunFam" id="1.20.58.150:FF:000005">
    <property type="entry name" value="putative clathrin assembly protein At2g25430"/>
    <property type="match status" value="1"/>
</dbReference>
<feature type="region of interest" description="Disordered" evidence="9">
    <location>
        <begin position="206"/>
        <end position="232"/>
    </location>
</feature>
<evidence type="ECO:0000313" key="12">
    <source>
        <dbReference type="EMBL" id="CAI0469984.1"/>
    </source>
</evidence>
<keyword evidence="8" id="KW-0968">Cytoplasmic vesicle</keyword>
<reference evidence="12" key="1">
    <citation type="submission" date="2022-08" db="EMBL/GenBank/DDBJ databases">
        <authorList>
            <person name="Gutierrez-Valencia J."/>
        </authorList>
    </citation>
    <scope>NUCLEOTIDE SEQUENCE</scope>
</reference>
<comment type="subcellular location">
    <subcellularLocation>
        <location evidence="1">Cytoplasmic vesicle</location>
        <location evidence="1">Clathrin-coated vesicle</location>
    </subcellularLocation>
    <subcellularLocation>
        <location evidence="2">Golgi apparatus</location>
    </subcellularLocation>
    <subcellularLocation>
        <location evidence="3">Membrane</location>
        <location evidence="3">Clathrin-coated pit</location>
    </subcellularLocation>
</comment>
<dbReference type="GO" id="GO:0005545">
    <property type="term" value="F:1-phosphatidylinositol binding"/>
    <property type="evidence" value="ECO:0007669"/>
    <property type="project" value="InterPro"/>
</dbReference>
<dbReference type="GO" id="GO:0072583">
    <property type="term" value="P:clathrin-dependent endocytosis"/>
    <property type="evidence" value="ECO:0007669"/>
    <property type="project" value="InterPro"/>
</dbReference>
<dbReference type="InterPro" id="IPR014712">
    <property type="entry name" value="ANTH_dom_sf"/>
</dbReference>
<organism evidence="12 13">
    <name type="scientific">Linum tenue</name>
    <dbReference type="NCBI Taxonomy" id="586396"/>
    <lineage>
        <taxon>Eukaryota</taxon>
        <taxon>Viridiplantae</taxon>
        <taxon>Streptophyta</taxon>
        <taxon>Embryophyta</taxon>
        <taxon>Tracheophyta</taxon>
        <taxon>Spermatophyta</taxon>
        <taxon>Magnoliopsida</taxon>
        <taxon>eudicotyledons</taxon>
        <taxon>Gunneridae</taxon>
        <taxon>Pentapetalae</taxon>
        <taxon>rosids</taxon>
        <taxon>fabids</taxon>
        <taxon>Malpighiales</taxon>
        <taxon>Linaceae</taxon>
        <taxon>Linum</taxon>
    </lineage>
</organism>
<dbReference type="InterPro" id="IPR045192">
    <property type="entry name" value="AP180-like"/>
</dbReference>
<feature type="region of interest" description="Disordered" evidence="9">
    <location>
        <begin position="397"/>
        <end position="417"/>
    </location>
</feature>
<evidence type="ECO:0000256" key="2">
    <source>
        <dbReference type="ARBA" id="ARBA00004555"/>
    </source>
</evidence>
<dbReference type="InterPro" id="IPR013809">
    <property type="entry name" value="ENTH"/>
</dbReference>
<dbReference type="InterPro" id="IPR008942">
    <property type="entry name" value="ENTH_VHS"/>
</dbReference>
<evidence type="ECO:0000256" key="9">
    <source>
        <dbReference type="SAM" id="MobiDB-lite"/>
    </source>
</evidence>
<evidence type="ECO:0000256" key="5">
    <source>
        <dbReference type="ARBA" id="ARBA00023034"/>
    </source>
</evidence>
<feature type="domain" description="ENTH" evidence="10">
    <location>
        <begin position="24"/>
        <end position="160"/>
    </location>
</feature>
<comment type="caution">
    <text evidence="12">The sequence shown here is derived from an EMBL/GenBank/DDBJ whole genome shotgun (WGS) entry which is preliminary data.</text>
</comment>
<dbReference type="GO" id="GO:0048268">
    <property type="term" value="P:clathrin coat assembly"/>
    <property type="evidence" value="ECO:0007669"/>
    <property type="project" value="InterPro"/>
</dbReference>
<dbReference type="CDD" id="cd16987">
    <property type="entry name" value="ANTH_N_AP180_plant"/>
    <property type="match status" value="1"/>
</dbReference>
<dbReference type="EMBL" id="CAMGYJ010000003">
    <property type="protein sequence ID" value="CAI0389263.1"/>
    <property type="molecule type" value="Genomic_DNA"/>
</dbReference>
<keyword evidence="5" id="KW-0333">Golgi apparatus</keyword>
<dbReference type="SUPFAM" id="SSF89009">
    <property type="entry name" value="GAT-like domain"/>
    <property type="match status" value="1"/>
</dbReference>
<name>A0AAV0PHC3_9ROSI</name>
<proteinExistence type="predicted"/>